<evidence type="ECO:0000313" key="2">
    <source>
        <dbReference type="Proteomes" id="UP000664277"/>
    </source>
</evidence>
<protein>
    <submittedName>
        <fullName evidence="1">Uncharacterized protein</fullName>
    </submittedName>
</protein>
<proteinExistence type="predicted"/>
<dbReference type="EMBL" id="JAFLCK010000021">
    <property type="protein sequence ID" value="MBN8661517.1"/>
    <property type="molecule type" value="Genomic_DNA"/>
</dbReference>
<comment type="caution">
    <text evidence="1">The sequence shown here is derived from an EMBL/GenBank/DDBJ whole genome shotgun (WGS) entry which is preliminary data.</text>
</comment>
<dbReference type="Proteomes" id="UP000664277">
    <property type="component" value="Unassembled WGS sequence"/>
</dbReference>
<dbReference type="AlphaFoldDB" id="A0A8J7PNU2"/>
<reference evidence="1" key="1">
    <citation type="submission" date="2021-02" db="EMBL/GenBank/DDBJ databases">
        <title>Genome-Resolved Metagenomics of a Microbial Community Performing Photosynthetic Biological Nutrient Removal.</title>
        <authorList>
            <person name="Mcdaniel E.A."/>
        </authorList>
    </citation>
    <scope>NUCLEOTIDE SEQUENCE</scope>
    <source>
        <strain evidence="1">UWPOB_OBS1</strain>
    </source>
</reference>
<organism evidence="1 2">
    <name type="scientific">Candidatus Obscuribacter phosphatis</name>
    <dbReference type="NCBI Taxonomy" id="1906157"/>
    <lineage>
        <taxon>Bacteria</taxon>
        <taxon>Bacillati</taxon>
        <taxon>Candidatus Melainabacteria</taxon>
        <taxon>Candidatus Obscuribacterales</taxon>
        <taxon>Candidatus Obscuribacteraceae</taxon>
        <taxon>Candidatus Obscuribacter</taxon>
    </lineage>
</organism>
<evidence type="ECO:0000313" key="1">
    <source>
        <dbReference type="EMBL" id="MBN8661517.1"/>
    </source>
</evidence>
<accession>A0A8J7PNU2</accession>
<name>A0A8J7PNU2_9BACT</name>
<gene>
    <name evidence="1" type="ORF">J0M35_14220</name>
</gene>
<sequence>MRKRSAHRASDKRNGQARKRKSKGAALLLFVVLSLVAFTSCLVASSALIKLVLLKSRAQTAAEAAALQSAQALSTVTIEDEHFGLIGLSDLAPSQNSPKALDGKPLPVTSINTLTASNRASLIIAEALGNDTLRRLSLEDSARLKAAALKLTAALAQSLAKQEAKARLVYLANLEAAGIKDHNLTKFVLKLGRKPSSGKNQDTAVSTITPVPKPYNLAGLSSKYYPAFTDTPVGRESFQFFAVGTQSALLPVDNFQEISCKGDIASAIASLVKVDAEVSQDLGMSIKGVKNSACALPCALEDRSQSGLLVFGLPQGMPGGYETLQDLLSDHQHALNAPLFISQGGDYPVESEAALAQWHGLGATPKSTNVFALGFYDWLRTAHGRYNLESVLNTVLSRVQPSAESFRPGQSLVYRIKNHSVITEAHSVGDVPDQKVHENQIYTVAWSALQATNGTWNLNFRDQVRHLGRIAGGRHAGQSMECDGYFGRNSNFSEADRKAYFDGGIACEIILTLSPPVVSQQN</sequence>